<dbReference type="Gene3D" id="1.20.1250.20">
    <property type="entry name" value="MFS general substrate transporter like domains"/>
    <property type="match status" value="1"/>
</dbReference>
<comment type="caution">
    <text evidence="9">The sequence shown here is derived from an EMBL/GenBank/DDBJ whole genome shotgun (WGS) entry which is preliminary data.</text>
</comment>
<feature type="transmembrane region" description="Helical" evidence="7">
    <location>
        <begin position="277"/>
        <end position="296"/>
    </location>
</feature>
<dbReference type="InterPro" id="IPR020846">
    <property type="entry name" value="MFS_dom"/>
</dbReference>
<evidence type="ECO:0000313" key="9">
    <source>
        <dbReference type="EMBL" id="TFF04172.1"/>
    </source>
</evidence>
<feature type="transmembrane region" description="Helical" evidence="7">
    <location>
        <begin position="325"/>
        <end position="350"/>
    </location>
</feature>
<sequence length="505" mass="51242">MAARLHAQLVVVLRDARGARRARARGRGAHRPVRRALGGPGAAPRGRATGAAVRRRQRRPARGPPVTAPSEPAATDQAAAPTSTAAPTATGERATGASAPQRESTTPGPDARAALRGRPFRLLSVAWGFTNFADSVLAIILAVWVKDLTGSNGAAGLVFAALGLPALASPFLGQLADRVSRRRMLVATYLVGAAVLLALLLVRGPGQVWLVLLVTVVYSGVGFATSAAQSGLVRDMLPDDALAAANGRLTTIDQVFRLLMPVVGAGAYAMAGVWPLVLAASGAFVVAAAVVARVRVRETPPADEREPYLAEVTAGFRHLARTAPLGVLTVALVVAFGAVGLLNAVSLAIVEDGLGLPAALLGPVSSVQAVTAIVAGLTAARLAARWGAQRLVALGLVVLALGIVPATGTSVVAVVVGLGGVGLGVTWAIVGFVTERQLRTPPALQGRVAAASTMLLNVPQLLLTVVGAALVGVVDYRVLLVVTVAGIAVAAALALRGRRAVAGAR</sequence>
<evidence type="ECO:0000256" key="3">
    <source>
        <dbReference type="ARBA" id="ARBA00022692"/>
    </source>
</evidence>
<dbReference type="EMBL" id="SOZH01000013">
    <property type="protein sequence ID" value="TFF04172.1"/>
    <property type="molecule type" value="Genomic_DNA"/>
</dbReference>
<dbReference type="PANTHER" id="PTHR23513:SF6">
    <property type="entry name" value="MAJOR FACILITATOR SUPERFAMILY ASSOCIATED DOMAIN-CONTAINING PROTEIN"/>
    <property type="match status" value="1"/>
</dbReference>
<feature type="transmembrane region" description="Helical" evidence="7">
    <location>
        <begin position="391"/>
        <end position="408"/>
    </location>
</feature>
<keyword evidence="3 7" id="KW-0812">Transmembrane</keyword>
<proteinExistence type="predicted"/>
<keyword evidence="2" id="KW-1003">Cell membrane</keyword>
<dbReference type="GO" id="GO:0005886">
    <property type="term" value="C:plasma membrane"/>
    <property type="evidence" value="ECO:0007669"/>
    <property type="project" value="UniProtKB-SubCell"/>
</dbReference>
<feature type="transmembrane region" description="Helical" evidence="7">
    <location>
        <begin position="356"/>
        <end position="379"/>
    </location>
</feature>
<dbReference type="PROSITE" id="PS50850">
    <property type="entry name" value="MFS"/>
    <property type="match status" value="1"/>
</dbReference>
<dbReference type="InterPro" id="IPR036259">
    <property type="entry name" value="MFS_trans_sf"/>
</dbReference>
<protein>
    <submittedName>
        <fullName evidence="9">MFS transporter</fullName>
    </submittedName>
</protein>
<dbReference type="InterPro" id="IPR011701">
    <property type="entry name" value="MFS"/>
</dbReference>
<gene>
    <name evidence="9" type="ORF">E1O70_18950</name>
</gene>
<reference evidence="9 10" key="1">
    <citation type="submission" date="2019-03" db="EMBL/GenBank/DDBJ databases">
        <title>Cellulosimicrobium funkei JCM14302 Assembly.</title>
        <authorList>
            <person name="Dou T."/>
        </authorList>
    </citation>
    <scope>NUCLEOTIDE SEQUENCE [LARGE SCALE GENOMIC DNA]</scope>
    <source>
        <strain evidence="9 10">JCM 14302</strain>
    </source>
</reference>
<organism evidence="9 10">
    <name type="scientific">Cellulosimicrobium funkei</name>
    <dbReference type="NCBI Taxonomy" id="264251"/>
    <lineage>
        <taxon>Bacteria</taxon>
        <taxon>Bacillati</taxon>
        <taxon>Actinomycetota</taxon>
        <taxon>Actinomycetes</taxon>
        <taxon>Micrococcales</taxon>
        <taxon>Promicromonosporaceae</taxon>
        <taxon>Cellulosimicrobium</taxon>
    </lineage>
</organism>
<feature type="transmembrane region" description="Helical" evidence="7">
    <location>
        <begin position="414"/>
        <end position="433"/>
    </location>
</feature>
<feature type="compositionally biased region" description="Basic residues" evidence="6">
    <location>
        <begin position="19"/>
        <end position="34"/>
    </location>
</feature>
<evidence type="ECO:0000256" key="7">
    <source>
        <dbReference type="SAM" id="Phobius"/>
    </source>
</evidence>
<feature type="transmembrane region" description="Helical" evidence="7">
    <location>
        <begin position="208"/>
        <end position="228"/>
    </location>
</feature>
<evidence type="ECO:0000256" key="6">
    <source>
        <dbReference type="SAM" id="MobiDB-lite"/>
    </source>
</evidence>
<dbReference type="GO" id="GO:0022857">
    <property type="term" value="F:transmembrane transporter activity"/>
    <property type="evidence" value="ECO:0007669"/>
    <property type="project" value="InterPro"/>
</dbReference>
<evidence type="ECO:0000256" key="5">
    <source>
        <dbReference type="ARBA" id="ARBA00023136"/>
    </source>
</evidence>
<keyword evidence="5 7" id="KW-0472">Membrane</keyword>
<feature type="compositionally biased region" description="Low complexity" evidence="6">
    <location>
        <begin position="68"/>
        <end position="90"/>
    </location>
</feature>
<evidence type="ECO:0000256" key="1">
    <source>
        <dbReference type="ARBA" id="ARBA00004651"/>
    </source>
</evidence>
<comment type="subcellular location">
    <subcellularLocation>
        <location evidence="1">Cell membrane</location>
        <topology evidence="1">Multi-pass membrane protein</topology>
    </subcellularLocation>
</comment>
<evidence type="ECO:0000313" key="10">
    <source>
        <dbReference type="Proteomes" id="UP000298003"/>
    </source>
</evidence>
<feature type="region of interest" description="Disordered" evidence="6">
    <location>
        <begin position="17"/>
        <end position="113"/>
    </location>
</feature>
<accession>A0A4Y8QXX4</accession>
<dbReference type="SUPFAM" id="SSF103473">
    <property type="entry name" value="MFS general substrate transporter"/>
    <property type="match status" value="1"/>
</dbReference>
<dbReference type="PANTHER" id="PTHR23513">
    <property type="entry name" value="INTEGRAL MEMBRANE EFFLUX PROTEIN-RELATED"/>
    <property type="match status" value="1"/>
</dbReference>
<feature type="transmembrane region" description="Helical" evidence="7">
    <location>
        <begin position="151"/>
        <end position="172"/>
    </location>
</feature>
<feature type="transmembrane region" description="Helical" evidence="7">
    <location>
        <begin position="454"/>
        <end position="472"/>
    </location>
</feature>
<evidence type="ECO:0000259" key="8">
    <source>
        <dbReference type="PROSITE" id="PS50850"/>
    </source>
</evidence>
<feature type="domain" description="Major facilitator superfamily (MFS) profile" evidence="8">
    <location>
        <begin position="119"/>
        <end position="500"/>
    </location>
</feature>
<keyword evidence="4 7" id="KW-1133">Transmembrane helix</keyword>
<feature type="transmembrane region" description="Helical" evidence="7">
    <location>
        <begin position="122"/>
        <end position="145"/>
    </location>
</feature>
<feature type="transmembrane region" description="Helical" evidence="7">
    <location>
        <begin position="478"/>
        <end position="495"/>
    </location>
</feature>
<evidence type="ECO:0000256" key="4">
    <source>
        <dbReference type="ARBA" id="ARBA00022989"/>
    </source>
</evidence>
<name>A0A4Y8QXX4_9MICO</name>
<evidence type="ECO:0000256" key="2">
    <source>
        <dbReference type="ARBA" id="ARBA00022475"/>
    </source>
</evidence>
<keyword evidence="10" id="KW-1185">Reference proteome</keyword>
<dbReference type="Proteomes" id="UP000298003">
    <property type="component" value="Unassembled WGS sequence"/>
</dbReference>
<feature type="transmembrane region" description="Helical" evidence="7">
    <location>
        <begin position="184"/>
        <end position="202"/>
    </location>
</feature>
<dbReference type="Pfam" id="PF07690">
    <property type="entry name" value="MFS_1"/>
    <property type="match status" value="1"/>
</dbReference>
<feature type="compositionally biased region" description="Low complexity" evidence="6">
    <location>
        <begin position="42"/>
        <end position="52"/>
    </location>
</feature>
<dbReference type="AlphaFoldDB" id="A0A4Y8QXX4"/>